<dbReference type="Proteomes" id="UP000075473">
    <property type="component" value="Unassembled WGS sequence"/>
</dbReference>
<dbReference type="AlphaFoldDB" id="A0A149Q6Y4"/>
<dbReference type="Pfam" id="PF16113">
    <property type="entry name" value="ECH_2"/>
    <property type="match status" value="1"/>
</dbReference>
<dbReference type="PANTHER" id="PTHR43176:SF3">
    <property type="entry name" value="3-HYDROXYISOBUTYRYL-COA HYDROLASE, MITOCHONDRIAL"/>
    <property type="match status" value="1"/>
</dbReference>
<evidence type="ECO:0000256" key="1">
    <source>
        <dbReference type="ARBA" id="ARBA00001709"/>
    </source>
</evidence>
<evidence type="ECO:0000313" key="6">
    <source>
        <dbReference type="Proteomes" id="UP000075473"/>
    </source>
</evidence>
<name>A0A149Q6Y4_9PROT</name>
<dbReference type="RefSeq" id="WP_062250118.1">
    <property type="nucleotide sequence ID" value="NZ_LHZA01000150.1"/>
</dbReference>
<dbReference type="InterPro" id="IPR029045">
    <property type="entry name" value="ClpP/crotonase-like_dom_sf"/>
</dbReference>
<dbReference type="GO" id="GO:0006574">
    <property type="term" value="P:L-valine catabolic process"/>
    <property type="evidence" value="ECO:0007669"/>
    <property type="project" value="TreeGrafter"/>
</dbReference>
<feature type="domain" description="Enoyl-CoA hydratase/isomerase" evidence="4">
    <location>
        <begin position="20"/>
        <end position="337"/>
    </location>
</feature>
<dbReference type="InterPro" id="IPR045004">
    <property type="entry name" value="ECH_dom"/>
</dbReference>
<dbReference type="InterPro" id="IPR032259">
    <property type="entry name" value="HIBYL-CoA-H"/>
</dbReference>
<dbReference type="Gene3D" id="3.90.226.10">
    <property type="entry name" value="2-enoyl-CoA Hydratase, Chain A, domain 1"/>
    <property type="match status" value="1"/>
</dbReference>
<dbReference type="CDD" id="cd06558">
    <property type="entry name" value="crotonase-like"/>
    <property type="match status" value="1"/>
</dbReference>
<evidence type="ECO:0000256" key="2">
    <source>
        <dbReference type="ARBA" id="ARBA00011915"/>
    </source>
</evidence>
<organism evidence="5 6">
    <name type="scientific">Acetobacter cerevisiae</name>
    <dbReference type="NCBI Taxonomy" id="178900"/>
    <lineage>
        <taxon>Bacteria</taxon>
        <taxon>Pseudomonadati</taxon>
        <taxon>Pseudomonadota</taxon>
        <taxon>Alphaproteobacteria</taxon>
        <taxon>Acetobacterales</taxon>
        <taxon>Acetobacteraceae</taxon>
        <taxon>Acetobacter</taxon>
    </lineage>
</organism>
<dbReference type="SUPFAM" id="SSF52096">
    <property type="entry name" value="ClpP/crotonase"/>
    <property type="match status" value="1"/>
</dbReference>
<dbReference type="PANTHER" id="PTHR43176">
    <property type="entry name" value="3-HYDROXYISOBUTYRYL-COA HYDROLASE-RELATED"/>
    <property type="match status" value="1"/>
</dbReference>
<evidence type="ECO:0000259" key="4">
    <source>
        <dbReference type="Pfam" id="PF16113"/>
    </source>
</evidence>
<dbReference type="EC" id="3.1.2.4" evidence="2"/>
<dbReference type="EMBL" id="LHZA01000150">
    <property type="protein sequence ID" value="KXU93060.1"/>
    <property type="molecule type" value="Genomic_DNA"/>
</dbReference>
<dbReference type="NCBIfam" id="NF004127">
    <property type="entry name" value="PRK05617.1"/>
    <property type="match status" value="1"/>
</dbReference>
<evidence type="ECO:0000313" key="5">
    <source>
        <dbReference type="EMBL" id="KXU93060.1"/>
    </source>
</evidence>
<dbReference type="PATRIC" id="fig|178900.5.peg.681"/>
<gene>
    <name evidence="5" type="ORF">AD928_09555</name>
</gene>
<sequence>MTEALLSGTPTVKTERIGPVGRIRLDRPAKLNAVDLEMAEGIARVLEAWEEDPDVTLLLLDSTSPRAFCSGGDLRALSDLIRVEGPEAGVRKITRVYGVMRQIAAYTKPIVSLLDGIAMGGGIGLGGHVPYRVVTERSVLAMPETGIGITPDAGGSWILAQMPGLSGLRLALLGERMTGAQAVQNGFADYLLPSGSLPDLVTQLATQPVPDMLATLAQPVPAAPEHAVEACYNAPDLAQVLHNLEADGSEAARQDHEALSRLCPFSLQITWAAWHRARTLESLDDAFVQETTLVSHLMPRPDFLEGVRAKLIDKDNAPRWQPATLDEVNPDEVARCFQRL</sequence>
<accession>A0A149Q6Y4</accession>
<comment type="catalytic activity">
    <reaction evidence="1">
        <text>3-hydroxy-2-methylpropanoyl-CoA + H2O = 3-hydroxy-2-methylpropanoate + CoA + H(+)</text>
        <dbReference type="Rhea" id="RHEA:20888"/>
        <dbReference type="ChEBI" id="CHEBI:11805"/>
        <dbReference type="ChEBI" id="CHEBI:15377"/>
        <dbReference type="ChEBI" id="CHEBI:15378"/>
        <dbReference type="ChEBI" id="CHEBI:57287"/>
        <dbReference type="ChEBI" id="CHEBI:57340"/>
        <dbReference type="EC" id="3.1.2.4"/>
    </reaction>
</comment>
<proteinExistence type="predicted"/>
<evidence type="ECO:0000256" key="3">
    <source>
        <dbReference type="ARBA" id="ARBA00022801"/>
    </source>
</evidence>
<keyword evidence="3 5" id="KW-0378">Hydrolase</keyword>
<protein>
    <recommendedName>
        <fullName evidence="2">3-hydroxyisobutyryl-CoA hydrolase</fullName>
        <ecNumber evidence="2">3.1.2.4</ecNumber>
    </recommendedName>
</protein>
<comment type="caution">
    <text evidence="5">The sequence shown here is derived from an EMBL/GenBank/DDBJ whole genome shotgun (WGS) entry which is preliminary data.</text>
</comment>
<reference evidence="5 6" key="1">
    <citation type="submission" date="2015-06" db="EMBL/GenBank/DDBJ databases">
        <title>Improved classification and identification of acetic acid bacteria using matrix-assisted laser desorption/ionization time-of-flight mass spectrometry; Gluconobacter nephelii and Gluconobacter uchimurae are later heterotypic synonyms of Gluconobacter japonicus and Gluconobacter oxydans, respectively.</title>
        <authorList>
            <person name="Li L."/>
            <person name="Cleenwerck I."/>
            <person name="De Vuyst L."/>
            <person name="Vandamme P."/>
        </authorList>
    </citation>
    <scope>NUCLEOTIDE SEQUENCE [LARGE SCALE GENOMIC DNA]</scope>
    <source>
        <strain evidence="5 6">LMG 1625</strain>
    </source>
</reference>
<dbReference type="GO" id="GO:0003860">
    <property type="term" value="F:3-hydroxyisobutyryl-CoA hydrolase activity"/>
    <property type="evidence" value="ECO:0007669"/>
    <property type="project" value="UniProtKB-EC"/>
</dbReference>